<feature type="chain" id="PRO_5032953825" evidence="1">
    <location>
        <begin position="31"/>
        <end position="306"/>
    </location>
</feature>
<keyword evidence="1" id="KW-0732">Signal</keyword>
<proteinExistence type="predicted"/>
<dbReference type="Pfam" id="PF00248">
    <property type="entry name" value="Aldo_ket_red"/>
    <property type="match status" value="1"/>
</dbReference>
<dbReference type="PROSITE" id="PS51318">
    <property type="entry name" value="TAT"/>
    <property type="match status" value="1"/>
</dbReference>
<organism evidence="3 4">
    <name type="scientific">Azomonas macrocytogenes</name>
    <name type="common">Azotobacter macrocytogenes</name>
    <dbReference type="NCBI Taxonomy" id="69962"/>
    <lineage>
        <taxon>Bacteria</taxon>
        <taxon>Pseudomonadati</taxon>
        <taxon>Pseudomonadota</taxon>
        <taxon>Gammaproteobacteria</taxon>
        <taxon>Pseudomonadales</taxon>
        <taxon>Pseudomonadaceae</taxon>
        <taxon>Azomonas</taxon>
    </lineage>
</organism>
<feature type="domain" description="NADP-dependent oxidoreductase" evidence="2">
    <location>
        <begin position="49"/>
        <end position="296"/>
    </location>
</feature>
<keyword evidence="4" id="KW-1185">Reference proteome</keyword>
<dbReference type="CDD" id="cd19095">
    <property type="entry name" value="AKR_PA4992-like"/>
    <property type="match status" value="1"/>
</dbReference>
<gene>
    <name evidence="3" type="ORF">FHR87_002578</name>
</gene>
<protein>
    <submittedName>
        <fullName evidence="3">Diketogulonate reductase-like aldo/keto reductase</fullName>
    </submittedName>
</protein>
<dbReference type="PANTHER" id="PTHR43312:SF1">
    <property type="entry name" value="NADP-DEPENDENT OXIDOREDUCTASE DOMAIN-CONTAINING PROTEIN"/>
    <property type="match status" value="1"/>
</dbReference>
<dbReference type="PANTHER" id="PTHR43312">
    <property type="entry name" value="D-THREO-ALDOSE 1-DEHYDROGENASE"/>
    <property type="match status" value="1"/>
</dbReference>
<sequence>MQTRRQFIKSSTTLAAMATLAPWLPASVLAAEGLIKRKIPSSGEELPVIGLGTSRTFDVAAADNTAMAPLEAVLQTFVEGGATLIDTAPSYGRAEQITGELIHRLGARDKLFLATKVSSVGRDAGRKQIQASFKALQTERIDLIQVHNLLDTRTQLALLREMKEMGKVRYIGITHYVESSHDDLLEVLQKEKVDFVQFNYSVGARNAENRLLPYCADHGIATLVNRAYMQGNLLTNVKDKPLPPLAKELQATSWAQLLLKFVIANPAVTTVIPATANPRYMADNLLAGRGPLPDAEQREQIVKLFS</sequence>
<dbReference type="Gene3D" id="3.20.20.100">
    <property type="entry name" value="NADP-dependent oxidoreductase domain"/>
    <property type="match status" value="1"/>
</dbReference>
<dbReference type="RefSeq" id="WP_183167058.1">
    <property type="nucleotide sequence ID" value="NZ_JACHXI010000013.1"/>
</dbReference>
<dbReference type="InterPro" id="IPR053135">
    <property type="entry name" value="AKR2_Oxidoreductase"/>
</dbReference>
<dbReference type="SUPFAM" id="SSF51430">
    <property type="entry name" value="NAD(P)-linked oxidoreductase"/>
    <property type="match status" value="1"/>
</dbReference>
<evidence type="ECO:0000256" key="1">
    <source>
        <dbReference type="SAM" id="SignalP"/>
    </source>
</evidence>
<reference evidence="3 4" key="1">
    <citation type="submission" date="2020-08" db="EMBL/GenBank/DDBJ databases">
        <title>Genomic Encyclopedia of Type Strains, Phase III (KMG-III): the genomes of soil and plant-associated and newly described type strains.</title>
        <authorList>
            <person name="Whitman W."/>
        </authorList>
    </citation>
    <scope>NUCLEOTIDE SEQUENCE [LARGE SCALE GENOMIC DNA]</scope>
    <source>
        <strain evidence="3 4">CECT 4462</strain>
    </source>
</reference>
<dbReference type="PRINTS" id="PR00069">
    <property type="entry name" value="ALDKETRDTASE"/>
</dbReference>
<evidence type="ECO:0000313" key="3">
    <source>
        <dbReference type="EMBL" id="MBB3104163.1"/>
    </source>
</evidence>
<dbReference type="Proteomes" id="UP000549250">
    <property type="component" value="Unassembled WGS sequence"/>
</dbReference>
<evidence type="ECO:0000259" key="2">
    <source>
        <dbReference type="Pfam" id="PF00248"/>
    </source>
</evidence>
<feature type="signal peptide" evidence="1">
    <location>
        <begin position="1"/>
        <end position="30"/>
    </location>
</feature>
<accession>A0A839T943</accession>
<dbReference type="InterPro" id="IPR006311">
    <property type="entry name" value="TAT_signal"/>
</dbReference>
<dbReference type="AlphaFoldDB" id="A0A839T943"/>
<dbReference type="InterPro" id="IPR036812">
    <property type="entry name" value="NAD(P)_OxRdtase_dom_sf"/>
</dbReference>
<dbReference type="InterPro" id="IPR023210">
    <property type="entry name" value="NADP_OxRdtase_dom"/>
</dbReference>
<name>A0A839T943_AZOMA</name>
<dbReference type="InterPro" id="IPR020471">
    <property type="entry name" value="AKR"/>
</dbReference>
<evidence type="ECO:0000313" key="4">
    <source>
        <dbReference type="Proteomes" id="UP000549250"/>
    </source>
</evidence>
<dbReference type="EMBL" id="JACHXI010000013">
    <property type="protein sequence ID" value="MBB3104163.1"/>
    <property type="molecule type" value="Genomic_DNA"/>
</dbReference>
<dbReference type="GO" id="GO:0016491">
    <property type="term" value="F:oxidoreductase activity"/>
    <property type="evidence" value="ECO:0007669"/>
    <property type="project" value="InterPro"/>
</dbReference>
<comment type="caution">
    <text evidence="3">The sequence shown here is derived from an EMBL/GenBank/DDBJ whole genome shotgun (WGS) entry which is preliminary data.</text>
</comment>